<accession>A0A645HM44</accession>
<organism evidence="1">
    <name type="scientific">bioreactor metagenome</name>
    <dbReference type="NCBI Taxonomy" id="1076179"/>
    <lineage>
        <taxon>unclassified sequences</taxon>
        <taxon>metagenomes</taxon>
        <taxon>ecological metagenomes</taxon>
    </lineage>
</organism>
<comment type="caution">
    <text evidence="1">The sequence shown here is derived from an EMBL/GenBank/DDBJ whole genome shotgun (WGS) entry which is preliminary data.</text>
</comment>
<dbReference type="EMBL" id="VSSQ01095530">
    <property type="protein sequence ID" value="MPN39616.1"/>
    <property type="molecule type" value="Genomic_DNA"/>
</dbReference>
<name>A0A645HM44_9ZZZZ</name>
<evidence type="ECO:0000313" key="1">
    <source>
        <dbReference type="EMBL" id="MPN39616.1"/>
    </source>
</evidence>
<reference evidence="1" key="1">
    <citation type="submission" date="2019-08" db="EMBL/GenBank/DDBJ databases">
        <authorList>
            <person name="Kucharzyk K."/>
            <person name="Murdoch R.W."/>
            <person name="Higgins S."/>
            <person name="Loffler F."/>
        </authorList>
    </citation>
    <scope>NUCLEOTIDE SEQUENCE</scope>
</reference>
<proteinExistence type="predicted"/>
<dbReference type="AlphaFoldDB" id="A0A645HM44"/>
<sequence>MLRADHENATRGVIGHGILYADLPVMDARVDDLEAGCDPGGCRQHVIPGDTRPLQVRLQHEGDLAFGAWLDQPCPGDRDGGPIRVLHRVGEEAEVGLVDIQHVLNRFAGHTDLLADDPLSIALASGQHVQGDVVGIVDRDLGVALGQGLQGAALAQRFVKFVAQATDQGFIHGRVRVGKQASILRFSPARRWTRRRHRLR</sequence>
<gene>
    <name evidence="1" type="ORF">SDC9_187144</name>
</gene>
<protein>
    <submittedName>
        <fullName evidence="1">Uncharacterized protein</fullName>
    </submittedName>
</protein>